<reference evidence="2 3" key="1">
    <citation type="journal article" date="2017" name="Nat. Ecol. Evol.">
        <title>Scallop genome provides insights into evolution of bilaterian karyotype and development.</title>
        <authorList>
            <person name="Wang S."/>
            <person name="Zhang J."/>
            <person name="Jiao W."/>
            <person name="Li J."/>
            <person name="Xun X."/>
            <person name="Sun Y."/>
            <person name="Guo X."/>
            <person name="Huan P."/>
            <person name="Dong B."/>
            <person name="Zhang L."/>
            <person name="Hu X."/>
            <person name="Sun X."/>
            <person name="Wang J."/>
            <person name="Zhao C."/>
            <person name="Wang Y."/>
            <person name="Wang D."/>
            <person name="Huang X."/>
            <person name="Wang R."/>
            <person name="Lv J."/>
            <person name="Li Y."/>
            <person name="Zhang Z."/>
            <person name="Liu B."/>
            <person name="Lu W."/>
            <person name="Hui Y."/>
            <person name="Liang J."/>
            <person name="Zhou Z."/>
            <person name="Hou R."/>
            <person name="Li X."/>
            <person name="Liu Y."/>
            <person name="Li H."/>
            <person name="Ning X."/>
            <person name="Lin Y."/>
            <person name="Zhao L."/>
            <person name="Xing Q."/>
            <person name="Dou J."/>
            <person name="Li Y."/>
            <person name="Mao J."/>
            <person name="Guo H."/>
            <person name="Dou H."/>
            <person name="Li T."/>
            <person name="Mu C."/>
            <person name="Jiang W."/>
            <person name="Fu Q."/>
            <person name="Fu X."/>
            <person name="Miao Y."/>
            <person name="Liu J."/>
            <person name="Yu Q."/>
            <person name="Li R."/>
            <person name="Liao H."/>
            <person name="Li X."/>
            <person name="Kong Y."/>
            <person name="Jiang Z."/>
            <person name="Chourrout D."/>
            <person name="Li R."/>
            <person name="Bao Z."/>
        </authorList>
    </citation>
    <scope>NUCLEOTIDE SEQUENCE [LARGE SCALE GENOMIC DNA]</scope>
    <source>
        <strain evidence="2 3">PY_sf001</strain>
    </source>
</reference>
<comment type="caution">
    <text evidence="2">The sequence shown here is derived from an EMBL/GenBank/DDBJ whole genome shotgun (WGS) entry which is preliminary data.</text>
</comment>
<dbReference type="AlphaFoldDB" id="A0A210PF76"/>
<dbReference type="EMBL" id="NEDP02076739">
    <property type="protein sequence ID" value="OWF35145.1"/>
    <property type="molecule type" value="Genomic_DNA"/>
</dbReference>
<feature type="transmembrane region" description="Helical" evidence="1">
    <location>
        <begin position="558"/>
        <end position="575"/>
    </location>
</feature>
<organism evidence="2 3">
    <name type="scientific">Mizuhopecten yessoensis</name>
    <name type="common">Japanese scallop</name>
    <name type="synonym">Patinopecten yessoensis</name>
    <dbReference type="NCBI Taxonomy" id="6573"/>
    <lineage>
        <taxon>Eukaryota</taxon>
        <taxon>Metazoa</taxon>
        <taxon>Spiralia</taxon>
        <taxon>Lophotrochozoa</taxon>
        <taxon>Mollusca</taxon>
        <taxon>Bivalvia</taxon>
        <taxon>Autobranchia</taxon>
        <taxon>Pteriomorphia</taxon>
        <taxon>Pectinida</taxon>
        <taxon>Pectinoidea</taxon>
        <taxon>Pectinidae</taxon>
        <taxon>Mizuhopecten</taxon>
    </lineage>
</organism>
<keyword evidence="1" id="KW-0472">Membrane</keyword>
<feature type="transmembrane region" description="Helical" evidence="1">
    <location>
        <begin position="716"/>
        <end position="734"/>
    </location>
</feature>
<keyword evidence="1" id="KW-1133">Transmembrane helix</keyword>
<dbReference type="Proteomes" id="UP000242188">
    <property type="component" value="Unassembled WGS sequence"/>
</dbReference>
<feature type="transmembrane region" description="Helical" evidence="1">
    <location>
        <begin position="280"/>
        <end position="303"/>
    </location>
</feature>
<protein>
    <submittedName>
        <fullName evidence="2">Uncharacterized protein</fullName>
    </submittedName>
</protein>
<feature type="transmembrane region" description="Helical" evidence="1">
    <location>
        <begin position="587"/>
        <end position="615"/>
    </location>
</feature>
<name>A0A210PF76_MIZYE</name>
<sequence>MLSSSYLITRMSSSVNGFMVICVVGVVLCGFSNAKEQDRQYRREQPGLLTHKMIFHPSFTRFNATDQPKQCLDWIGNYEPEFSNTTQDCNMDIDNETLCKFVYEVVKNNYNFVHLYLQFFGNGNATYTKCVIEPQQWVWTYKGPGGALQYLKWPPEYSVWSMGLLAANSHITPYPIDIQVNSLNNCSVFVGKKITTGRVGLALSKLSKALSQHGRMKYESSYFCFKTRTYIENEALYKMCLHMICPLEATGYICCHMEWSYNKNRSVLVCPPEPLTYDEVWWIVPFVLGTILFAYFPIILFMCSADIRDKLVKGVKRRRDEYTPLIGTNDYPDCDWLFTNPISVWAVLTYPLVILGRRFPVSLSRTVRFLAALFSLIFIVLKVVVHYLYQYDFVVASVAQGTPMDFLSVLAGYEESKRNFLSNFGGPYEASCLYLLGMILFMCIPRDLADLLETGIPQSQSDGTSPLTMPRYVQQRLGSVNTHDSVTGYRLMYITMTSNFFMLLNSDFWRYTYQIQSQRFCNLRLSNAIAALIFPLYFALCVCEICACVIYFGLPVTFFSLVFLRSNIFAVWRKLKTLTFCFRFPLLVVIMPLMLGMMLFMIYMFSIIFVGSFIFLSRVAVFTYTGLFAFPNYSYGYIIFGVTILMYMHEIIDNVRDVYSRLFQQVSDLCQIYQTEHEDSPRRIFRVVDRVTYIPLKLFFLIVNRYKPPRVQMVKAFIKIMVLAFVLFLSVYLIHNFQMFKQLSILTQSATTLFVCLLPKLLEAVDCPTDGNVWSLRCGLSG</sequence>
<feature type="transmembrane region" description="Helical" evidence="1">
    <location>
        <begin position="367"/>
        <end position="389"/>
    </location>
</feature>
<feature type="transmembrane region" description="Helical" evidence="1">
    <location>
        <begin position="491"/>
        <end position="509"/>
    </location>
</feature>
<evidence type="ECO:0000313" key="3">
    <source>
        <dbReference type="Proteomes" id="UP000242188"/>
    </source>
</evidence>
<dbReference type="OrthoDB" id="6130724at2759"/>
<feature type="transmembrane region" description="Helical" evidence="1">
    <location>
        <begin position="529"/>
        <end position="552"/>
    </location>
</feature>
<evidence type="ECO:0000313" key="2">
    <source>
        <dbReference type="EMBL" id="OWF35145.1"/>
    </source>
</evidence>
<keyword evidence="3" id="KW-1185">Reference proteome</keyword>
<gene>
    <name evidence="2" type="ORF">KP79_PYT05420</name>
</gene>
<proteinExistence type="predicted"/>
<evidence type="ECO:0000256" key="1">
    <source>
        <dbReference type="SAM" id="Phobius"/>
    </source>
</evidence>
<accession>A0A210PF76</accession>
<keyword evidence="1" id="KW-0812">Transmembrane</keyword>